<feature type="domain" description="DUF1541" evidence="2">
    <location>
        <begin position="64"/>
        <end position="115"/>
    </location>
</feature>
<evidence type="ECO:0000313" key="3">
    <source>
        <dbReference type="EMBL" id="QKX52772.1"/>
    </source>
</evidence>
<name>A0A7H8QGQ1_9BACL</name>
<proteinExistence type="predicted"/>
<protein>
    <submittedName>
        <fullName evidence="3">YdhK family protein</fullName>
    </submittedName>
</protein>
<feature type="chain" id="PRO_5038993973" evidence="1">
    <location>
        <begin position="21"/>
        <end position="185"/>
    </location>
</feature>
<dbReference type="Proteomes" id="UP000509222">
    <property type="component" value="Chromosome"/>
</dbReference>
<dbReference type="PROSITE" id="PS51257">
    <property type="entry name" value="PROKAR_LIPOPROTEIN"/>
    <property type="match status" value="1"/>
</dbReference>
<evidence type="ECO:0000313" key="4">
    <source>
        <dbReference type="Proteomes" id="UP000509222"/>
    </source>
</evidence>
<dbReference type="EMBL" id="CP051177">
    <property type="protein sequence ID" value="QKX52772.1"/>
    <property type="molecule type" value="Genomic_DNA"/>
</dbReference>
<keyword evidence="4" id="KW-1185">Reference proteome</keyword>
<feature type="domain" description="DUF1541" evidence="2">
    <location>
        <begin position="128"/>
        <end position="179"/>
    </location>
</feature>
<sequence>MKAKQLLPIFWVVALAGVLAACSGAEEENPHAAMDHGEMESMEHSSSGELPTGLEKAENPAFKVGSKAIMKSDHMDGMNGEEATIAGAFETAAYAVTYTPTSGGEPVRNHKWVIQEELQNAGNEPYKPGDKVELEANHMAGMEGAEAVIDSAEQTTVYMVDFTSKTDGQAVKNHKWVTESELSSK</sequence>
<dbReference type="RefSeq" id="WP_176295207.1">
    <property type="nucleotide sequence ID" value="NZ_CP051177.1"/>
</dbReference>
<organism evidence="3 4">
    <name type="scientific">Planococcus glaciei</name>
    <dbReference type="NCBI Taxonomy" id="459472"/>
    <lineage>
        <taxon>Bacteria</taxon>
        <taxon>Bacillati</taxon>
        <taxon>Bacillota</taxon>
        <taxon>Bacilli</taxon>
        <taxon>Bacillales</taxon>
        <taxon>Caryophanaceae</taxon>
        <taxon>Planococcus</taxon>
    </lineage>
</organism>
<dbReference type="Pfam" id="PF07563">
    <property type="entry name" value="DUF1541"/>
    <property type="match status" value="2"/>
</dbReference>
<dbReference type="AlphaFoldDB" id="A0A7H8QGQ1"/>
<evidence type="ECO:0000256" key="1">
    <source>
        <dbReference type="SAM" id="SignalP"/>
    </source>
</evidence>
<feature type="signal peptide" evidence="1">
    <location>
        <begin position="1"/>
        <end position="20"/>
    </location>
</feature>
<accession>A0A7H8QGQ1</accession>
<evidence type="ECO:0000259" key="2">
    <source>
        <dbReference type="Pfam" id="PF07563"/>
    </source>
</evidence>
<gene>
    <name evidence="3" type="ORF">HF394_18270</name>
</gene>
<keyword evidence="1" id="KW-0732">Signal</keyword>
<dbReference type="InterPro" id="IPR011438">
    <property type="entry name" value="DUF1541"/>
</dbReference>
<dbReference type="Gene3D" id="2.30.30.1210">
    <property type="entry name" value="Domain of unknown function DUF1541"/>
    <property type="match status" value="1"/>
</dbReference>
<reference evidence="4" key="1">
    <citation type="submission" date="2020-06" db="EMBL/GenBank/DDBJ databases">
        <title>Isolation of Planomicrobium glaciei.</title>
        <authorList>
            <person name="Malisova L."/>
            <person name="Safrankova R."/>
            <person name="Jakubu V."/>
            <person name="Spanelova P."/>
        </authorList>
    </citation>
    <scope>NUCLEOTIDE SEQUENCE [LARGE SCALE GENOMIC DNA]</scope>
    <source>
        <strain evidence="4">NRL-ATB46093</strain>
    </source>
</reference>